<evidence type="ECO:0000313" key="1">
    <source>
        <dbReference type="EMBL" id="KKT71825.1"/>
    </source>
</evidence>
<comment type="caution">
    <text evidence="1">The sequence shown here is derived from an EMBL/GenBank/DDBJ whole genome shotgun (WGS) entry which is preliminary data.</text>
</comment>
<name>A0A0G1JKE2_9BACT</name>
<dbReference type="AlphaFoldDB" id="A0A0G1JKE2"/>
<dbReference type="Gene3D" id="3.10.450.620">
    <property type="entry name" value="JHP933, nucleotidyltransferase-like core domain"/>
    <property type="match status" value="1"/>
</dbReference>
<organism evidence="1 2">
    <name type="scientific">Candidatus Uhrbacteria bacterium GW2011_GWF2_44_350</name>
    <dbReference type="NCBI Taxonomy" id="1619000"/>
    <lineage>
        <taxon>Bacteria</taxon>
        <taxon>Candidatus Uhriibacteriota</taxon>
    </lineage>
</organism>
<sequence length="234" mass="27228">MLNAALHKNLLLQILKDLYSDQTIGPFLVFKGGTAAYLFYGLDRFSVDLDFDLLDETQAEAIFDKIEKICQKYGMVKEARKKRFGFLFVVAYDQKIKNAKNIKIEINLQNFGSKYEVKSFMGISMLVMIKEDMFANKLVAMSERLGKTNRDIYDVYFFSKNLWPVNREIVTKRSGLPYKKFLRQTADNLEKINDKKILDGLGELVSEKQKAWIRAKLKDEVLFALKLLIEYDEN</sequence>
<evidence type="ECO:0000313" key="2">
    <source>
        <dbReference type="Proteomes" id="UP000034154"/>
    </source>
</evidence>
<dbReference type="InterPro" id="IPR014942">
    <property type="entry name" value="AbiEii"/>
</dbReference>
<accession>A0A0G1JKE2</accession>
<gene>
    <name evidence="1" type="ORF">UW63_C0007G0007</name>
</gene>
<proteinExistence type="predicted"/>
<dbReference type="Proteomes" id="UP000034154">
    <property type="component" value="Unassembled WGS sequence"/>
</dbReference>
<evidence type="ECO:0008006" key="3">
    <source>
        <dbReference type="Google" id="ProtNLM"/>
    </source>
</evidence>
<reference evidence="1 2" key="1">
    <citation type="journal article" date="2015" name="Nature">
        <title>rRNA introns, odd ribosomes, and small enigmatic genomes across a large radiation of phyla.</title>
        <authorList>
            <person name="Brown C.T."/>
            <person name="Hug L.A."/>
            <person name="Thomas B.C."/>
            <person name="Sharon I."/>
            <person name="Castelle C.J."/>
            <person name="Singh A."/>
            <person name="Wilkins M.J."/>
            <person name="Williams K.H."/>
            <person name="Banfield J.F."/>
        </authorList>
    </citation>
    <scope>NUCLEOTIDE SEQUENCE [LARGE SCALE GENOMIC DNA]</scope>
</reference>
<dbReference type="Pfam" id="PF08843">
    <property type="entry name" value="AbiEii"/>
    <property type="match status" value="1"/>
</dbReference>
<dbReference type="EMBL" id="LCJB01000007">
    <property type="protein sequence ID" value="KKT71825.1"/>
    <property type="molecule type" value="Genomic_DNA"/>
</dbReference>
<protein>
    <recommendedName>
        <fullName evidence="3">Nucleotidyl transferase AbiEii/AbiGii toxin family protein</fullName>
    </recommendedName>
</protein>